<dbReference type="SUPFAM" id="SSF69796">
    <property type="entry name" value="Thymidylate synthase-complementing protein Thy1"/>
    <property type="match status" value="1"/>
</dbReference>
<dbReference type="PROSITE" id="PS51331">
    <property type="entry name" value="THYX"/>
    <property type="match status" value="1"/>
</dbReference>
<reference evidence="1" key="1">
    <citation type="journal article" date="2014" name="Front. Microbiol.">
        <title>High frequency of phylogenetically diverse reductive dehalogenase-homologous genes in deep subseafloor sedimentary metagenomes.</title>
        <authorList>
            <person name="Kawai M."/>
            <person name="Futagami T."/>
            <person name="Toyoda A."/>
            <person name="Takaki Y."/>
            <person name="Nishi S."/>
            <person name="Hori S."/>
            <person name="Arai W."/>
            <person name="Tsubouchi T."/>
            <person name="Morono Y."/>
            <person name="Uchiyama I."/>
            <person name="Ito T."/>
            <person name="Fujiyama A."/>
            <person name="Inagaki F."/>
            <person name="Takami H."/>
        </authorList>
    </citation>
    <scope>NUCLEOTIDE SEQUENCE</scope>
    <source>
        <strain evidence="1">Expedition CK06-06</strain>
    </source>
</reference>
<sequence length="271" mass="31467">LRTHPLQEMRDLAELAQGELGKVIPSFVRRAKKSNRHFPAMAKHRSDVMAAMQEMAAQFPSRSPASKESGVVLVDYDHGAEDQILAAALYPELHLPFSQLLKHVRTLTPEQRDKILDSYLAGRANRRHKPGRALEHAYYTFDILADFGVYRDLQRHRMLTQQRQLLSTNHGYVLPELMSEAGLEREYKEVMERAADVYTKIAADFPREAQYAVPFGYRVRWYFSVNLRALVWLCELRSMAQGHPAYRRVAQQMFLEVKRVHPRLARCFKFV</sequence>
<dbReference type="GO" id="GO:0004799">
    <property type="term" value="F:thymidylate synthase activity"/>
    <property type="evidence" value="ECO:0007669"/>
    <property type="project" value="TreeGrafter"/>
</dbReference>
<dbReference type="CDD" id="cd20175">
    <property type="entry name" value="ThyX"/>
    <property type="match status" value="1"/>
</dbReference>
<organism evidence="1">
    <name type="scientific">marine sediment metagenome</name>
    <dbReference type="NCBI Taxonomy" id="412755"/>
    <lineage>
        <taxon>unclassified sequences</taxon>
        <taxon>metagenomes</taxon>
        <taxon>ecological metagenomes</taxon>
    </lineage>
</organism>
<name>X0V229_9ZZZZ</name>
<dbReference type="GO" id="GO:0050660">
    <property type="term" value="F:flavin adenine dinucleotide binding"/>
    <property type="evidence" value="ECO:0007669"/>
    <property type="project" value="InterPro"/>
</dbReference>
<dbReference type="EMBL" id="BARS01021696">
    <property type="protein sequence ID" value="GAG06568.1"/>
    <property type="molecule type" value="Genomic_DNA"/>
</dbReference>
<accession>X0V229</accession>
<evidence type="ECO:0000313" key="1">
    <source>
        <dbReference type="EMBL" id="GAG06568.1"/>
    </source>
</evidence>
<comment type="caution">
    <text evidence="1">The sequence shown here is derived from an EMBL/GenBank/DDBJ whole genome shotgun (WGS) entry which is preliminary data.</text>
</comment>
<gene>
    <name evidence="1" type="ORF">S01H1_34804</name>
</gene>
<dbReference type="PANTHER" id="PTHR34934:SF1">
    <property type="entry name" value="FLAVIN-DEPENDENT THYMIDYLATE SYNTHASE"/>
    <property type="match status" value="1"/>
</dbReference>
<dbReference type="InterPro" id="IPR003669">
    <property type="entry name" value="Thymidylate_synthase_ThyX"/>
</dbReference>
<feature type="non-terminal residue" evidence="1">
    <location>
        <position position="271"/>
    </location>
</feature>
<proteinExistence type="predicted"/>
<dbReference type="PANTHER" id="PTHR34934">
    <property type="entry name" value="FLAVIN-DEPENDENT THYMIDYLATE SYNTHASE"/>
    <property type="match status" value="1"/>
</dbReference>
<protein>
    <recommendedName>
        <fullName evidence="2">Thymidylate synthase complementing protein ThyX</fullName>
    </recommendedName>
</protein>
<dbReference type="GO" id="GO:0006231">
    <property type="term" value="P:dTMP biosynthetic process"/>
    <property type="evidence" value="ECO:0007669"/>
    <property type="project" value="InterPro"/>
</dbReference>
<evidence type="ECO:0008006" key="2">
    <source>
        <dbReference type="Google" id="ProtNLM"/>
    </source>
</evidence>
<dbReference type="InterPro" id="IPR036098">
    <property type="entry name" value="Thymidylate_synthase_ThyX_sf"/>
</dbReference>
<feature type="non-terminal residue" evidence="1">
    <location>
        <position position="1"/>
    </location>
</feature>
<dbReference type="Pfam" id="PF02511">
    <property type="entry name" value="Thy1"/>
    <property type="match status" value="1"/>
</dbReference>
<dbReference type="GO" id="GO:0070402">
    <property type="term" value="F:NADPH binding"/>
    <property type="evidence" value="ECO:0007669"/>
    <property type="project" value="TreeGrafter"/>
</dbReference>
<dbReference type="GO" id="GO:0050797">
    <property type="term" value="F:thymidylate synthase (FAD) activity"/>
    <property type="evidence" value="ECO:0007669"/>
    <property type="project" value="InterPro"/>
</dbReference>
<dbReference type="Gene3D" id="3.30.1360.170">
    <property type="match status" value="1"/>
</dbReference>
<dbReference type="AlphaFoldDB" id="X0V229"/>